<accession>A0ABV2MUP0</accession>
<name>A0ABV2MUP0_9HYPH</name>
<comment type="caution">
    <text evidence="2">The sequence shown here is derived from an EMBL/GenBank/DDBJ whole genome shotgun (WGS) entry which is preliminary data.</text>
</comment>
<keyword evidence="3" id="KW-1185">Reference proteome</keyword>
<reference evidence="2 3" key="1">
    <citation type="submission" date="2024-06" db="EMBL/GenBank/DDBJ databases">
        <title>Genomic Encyclopedia of Type Strains, Phase IV (KMG-IV): sequencing the most valuable type-strain genomes for metagenomic binning, comparative biology and taxonomic classification.</title>
        <authorList>
            <person name="Goeker M."/>
        </authorList>
    </citation>
    <scope>NUCLEOTIDE SEQUENCE [LARGE SCALE GENOMIC DNA]</scope>
    <source>
        <strain evidence="2 3">DSM 27865</strain>
    </source>
</reference>
<proteinExistence type="predicted"/>
<organism evidence="2 3">
    <name type="scientific">Aquamicrobium terrae</name>
    <dbReference type="NCBI Taxonomy" id="1324945"/>
    <lineage>
        <taxon>Bacteria</taxon>
        <taxon>Pseudomonadati</taxon>
        <taxon>Pseudomonadota</taxon>
        <taxon>Alphaproteobacteria</taxon>
        <taxon>Hyphomicrobiales</taxon>
        <taxon>Phyllobacteriaceae</taxon>
        <taxon>Aquamicrobium</taxon>
    </lineage>
</organism>
<dbReference type="RefSeq" id="WP_354192692.1">
    <property type="nucleotide sequence ID" value="NZ_JBEPML010000002.1"/>
</dbReference>
<dbReference type="EMBL" id="JBEPML010000002">
    <property type="protein sequence ID" value="MET3790516.1"/>
    <property type="molecule type" value="Genomic_DNA"/>
</dbReference>
<protein>
    <recommendedName>
        <fullName evidence="4">DUF3971 domain-containing protein</fullName>
    </recommendedName>
</protein>
<gene>
    <name evidence="2" type="ORF">ABID37_000707</name>
</gene>
<keyword evidence="1" id="KW-1133">Transmembrane helix</keyword>
<evidence type="ECO:0000256" key="1">
    <source>
        <dbReference type="SAM" id="Phobius"/>
    </source>
</evidence>
<evidence type="ECO:0000313" key="2">
    <source>
        <dbReference type="EMBL" id="MET3790516.1"/>
    </source>
</evidence>
<keyword evidence="1" id="KW-0812">Transmembrane</keyword>
<evidence type="ECO:0000313" key="3">
    <source>
        <dbReference type="Proteomes" id="UP001549076"/>
    </source>
</evidence>
<feature type="transmembrane region" description="Helical" evidence="1">
    <location>
        <begin position="49"/>
        <end position="67"/>
    </location>
</feature>
<keyword evidence="1" id="KW-0472">Membrane</keyword>
<dbReference type="Proteomes" id="UP001549076">
    <property type="component" value="Unassembled WGS sequence"/>
</dbReference>
<sequence length="1133" mass="119494">MDQELPQHEKIRFRRAEITDLSAMPSAGCAPPLGRAAFRRRFRWLKRGALALLALVLLAVAGIYAIGASGVGTARLQQEAENAIRRLAETDVRVTGGAAGITLDGSSFLALQVKDVSLTTAEGKPMVQAGAVRFGMRALPLVTGEVRLTSARISDARIDLATLPAGKGDWTAALRNGQGLIDPDKVIVAVFDAVREALDAVKLESVRNIRLVNVELVLPADAGVRSVKIAEAVVRQAGADRMELSTTATVDGRTVTLAGLAARDPQTLRIVDLDATIELSGPKLEPFWPGAGHEPGAGTLRLTGSEGTGDTPSRLQASLNMEGTALDLGTRGLLAADIAMQATLEAGSNKVDIGRMLVRTGRSSFAFQGSIGPRPPETSAGERPAYRYDFVSDGSMLAPDDSSEPALRFLSRIAGVYEVESRKLIADTIAVRSGSGSGSEAVGMATVEFAEGTTPGLFLALNVHDMPVSHVKQLWPWMAAGSARQWVLKNLFGGRVPQASLRYDVAPGRLGSGLPLTAEEVSGRFDVEGSRFDTAGRIPPVRDAVGRVEFEGTQVRISLESGTVYMPSGRIAAASNGTLVVDDANVRPVIGKLDIDVEGDADAIVELASYEPINAMRYVGMKPEDFSGRVTGNVKADIPLQAGTDTSKLNWLVALDYKDLALAREFDGQSVADADGSIVVDPRKATIAATASLNGIPAEVNLVEPLQSSGVERSRKVALILDDKLREKFMPGLSSLLAGTIKVALENRPDGARAVSTDLTAAKLTIPWAGWSKGTGISAEASFQMKTEGGTTRLSDFYLDGKSFSARGDVVLSGGAFSSATFDRIRLNREDDIAVSVRRSGSGYKVDVSGASLDARALIKQFSADAGASGKASGKTDAISLSADIGTITGFHDEVLKGLKLSYDAVGSRIDGLEASAATSSGATVTAQGSASGGQRSLSMRSADAGAILRFLDIYRHVRGGGISIALQGTGDGPLRGKVDARDFLVVNEPKLASIVSTTPAGDSRSLNQAVRGNIDASRVQFERGFTEVEKGTGYVRLANGVLRGPLIGTTFQGILYDQNDNMDMTGTFMPAYGLNRIFGELPLVGAILGNGRDRGLIGVTYRLRGNVKKPELEINPLSVIAPGIFRSIFEYR</sequence>
<evidence type="ECO:0008006" key="4">
    <source>
        <dbReference type="Google" id="ProtNLM"/>
    </source>
</evidence>